<keyword evidence="4" id="KW-0408">Iron</keyword>
<dbReference type="CDD" id="cd01335">
    <property type="entry name" value="Radical_SAM"/>
    <property type="match status" value="1"/>
</dbReference>
<evidence type="ECO:0000313" key="8">
    <source>
        <dbReference type="EMBL" id="MCS0605372.1"/>
    </source>
</evidence>
<dbReference type="PANTHER" id="PTHR43409:SF7">
    <property type="entry name" value="BLL1977 PROTEIN"/>
    <property type="match status" value="1"/>
</dbReference>
<keyword evidence="5" id="KW-0411">Iron-sulfur</keyword>
<organism evidence="8 9">
    <name type="scientific">Streptomyces pyxinicus</name>
    <dbReference type="NCBI Taxonomy" id="2970331"/>
    <lineage>
        <taxon>Bacteria</taxon>
        <taxon>Bacillati</taxon>
        <taxon>Actinomycetota</taxon>
        <taxon>Actinomycetes</taxon>
        <taxon>Kitasatosporales</taxon>
        <taxon>Streptomycetaceae</taxon>
        <taxon>Streptomyces</taxon>
    </lineage>
</organism>
<keyword evidence="2" id="KW-0949">S-adenosyl-L-methionine</keyword>
<protein>
    <submittedName>
        <fullName evidence="8">RiPP maturation radical SAM C-methyltransferase</fullName>
    </submittedName>
</protein>
<dbReference type="PROSITE" id="PS51918">
    <property type="entry name" value="RADICAL_SAM"/>
    <property type="match status" value="1"/>
</dbReference>
<accession>A0ABT2BAA9</accession>
<evidence type="ECO:0000256" key="3">
    <source>
        <dbReference type="ARBA" id="ARBA00022723"/>
    </source>
</evidence>
<keyword evidence="3" id="KW-0479">Metal-binding</keyword>
<proteinExistence type="predicted"/>
<feature type="domain" description="Radical SAM core" evidence="7">
    <location>
        <begin position="260"/>
        <end position="500"/>
    </location>
</feature>
<dbReference type="InterPro" id="IPR007197">
    <property type="entry name" value="rSAM"/>
</dbReference>
<name>A0ABT2BAA9_9ACTN</name>
<dbReference type="SUPFAM" id="SSF102114">
    <property type="entry name" value="Radical SAM enzymes"/>
    <property type="match status" value="1"/>
</dbReference>
<reference evidence="8 9" key="1">
    <citation type="submission" date="2022-08" db="EMBL/GenBank/DDBJ databases">
        <authorList>
            <person name="Somphong A."/>
            <person name="Phongsopitanun W."/>
        </authorList>
    </citation>
    <scope>NUCLEOTIDE SEQUENCE [LARGE SCALE GENOMIC DNA]</scope>
    <source>
        <strain evidence="8 9">LP11</strain>
    </source>
</reference>
<dbReference type="Pfam" id="PF02310">
    <property type="entry name" value="B12-binding"/>
    <property type="match status" value="1"/>
</dbReference>
<sequence>MRVLLLNMPWSPIDLPSLALGILKRSVDERVPGASCDVLHANLEFTDWITRRTGFSAEDYEYYALSSYFLGCGDWVFSSALYDDPAWKEAEFTEVMSGRLRSSRMRMTRELHAVVPEFVEMIAERVAALAPDVVGLTSTFQQNTAALAAARHIKRLAPGIVTVMGGANCDAEQGAAVHRNFPFVDFVVRGEGEDAFPRLLEAVRDGTLDEAAASIPGLCHRTDGVPAANPMPSGPLPPAAILPPDYSGYFERLAGSVARNWVEPKLVVEGARGCWWGEKHHCTFCGLNGSFMEFRSKSPDTFYREIMDLAERHRVLDMYVVDNILDMRYLSTVLPRIIDSGYDLRMHIEIKANMRRPQLQVLADAGLIYVQPGIESLNSRVLDLMDKGVSGCQNVRMLRDAAETGLSVSWNYLHGFPGETAEDYEPVIRQLPALEHLNPPVDQSARIAIERFSPYFNRPELGFTGLRPEEHYLFTYDLPESELHDLAYVFQAPERGIGEDTVTRLNDGIVTWKKHHTDARLTHTDLGDEIVLVSRRHAFAWRTIRLADPFQVALFRLLDQPHSPAALHRKATAGPAFADRTPEQVRALLDEWTELGITFTDAGQYVHLAPASVNQDLLRLDYMHHVHSRPAPEPAPALS</sequence>
<dbReference type="InterPro" id="IPR006638">
    <property type="entry name" value="Elp3/MiaA/NifB-like_rSAM"/>
</dbReference>
<dbReference type="PANTHER" id="PTHR43409">
    <property type="entry name" value="ANAEROBIC MAGNESIUM-PROTOPORPHYRIN IX MONOMETHYL ESTER CYCLASE-RELATED"/>
    <property type="match status" value="1"/>
</dbReference>
<keyword evidence="9" id="KW-1185">Reference proteome</keyword>
<dbReference type="SFLD" id="SFLDS00029">
    <property type="entry name" value="Radical_SAM"/>
    <property type="match status" value="1"/>
</dbReference>
<dbReference type="InterPro" id="IPR006158">
    <property type="entry name" value="Cobalamin-bd"/>
</dbReference>
<dbReference type="Gene3D" id="3.80.30.20">
    <property type="entry name" value="tm_1862 like domain"/>
    <property type="match status" value="1"/>
</dbReference>
<evidence type="ECO:0000259" key="7">
    <source>
        <dbReference type="PROSITE" id="PS51918"/>
    </source>
</evidence>
<evidence type="ECO:0000313" key="9">
    <source>
        <dbReference type="Proteomes" id="UP001205612"/>
    </source>
</evidence>
<dbReference type="SFLD" id="SFLDG01082">
    <property type="entry name" value="B12-binding_domain_containing"/>
    <property type="match status" value="1"/>
</dbReference>
<dbReference type="InterPro" id="IPR058240">
    <property type="entry name" value="rSAM_sf"/>
</dbReference>
<dbReference type="InterPro" id="IPR051198">
    <property type="entry name" value="BchE-like"/>
</dbReference>
<evidence type="ECO:0000256" key="1">
    <source>
        <dbReference type="ARBA" id="ARBA00001966"/>
    </source>
</evidence>
<dbReference type="SMART" id="SM00729">
    <property type="entry name" value="Elp3"/>
    <property type="match status" value="1"/>
</dbReference>
<feature type="domain" description="B12-binding" evidence="6">
    <location>
        <begin position="72"/>
        <end position="210"/>
    </location>
</feature>
<comment type="caution">
    <text evidence="8">The sequence shown here is derived from an EMBL/GenBank/DDBJ whole genome shotgun (WGS) entry which is preliminary data.</text>
</comment>
<evidence type="ECO:0000259" key="6">
    <source>
        <dbReference type="PROSITE" id="PS51332"/>
    </source>
</evidence>
<dbReference type="Gene3D" id="3.40.50.280">
    <property type="entry name" value="Cobalamin-binding domain"/>
    <property type="match status" value="1"/>
</dbReference>
<dbReference type="RefSeq" id="WP_258782489.1">
    <property type="nucleotide sequence ID" value="NZ_JANUGP010000031.1"/>
</dbReference>
<comment type="cofactor">
    <cofactor evidence="1">
        <name>[4Fe-4S] cluster</name>
        <dbReference type="ChEBI" id="CHEBI:49883"/>
    </cofactor>
</comment>
<dbReference type="SFLD" id="SFLDF00324">
    <property type="entry name" value="bacteriocin_maturation"/>
    <property type="match status" value="1"/>
</dbReference>
<dbReference type="InterPro" id="IPR023404">
    <property type="entry name" value="rSAM_horseshoe"/>
</dbReference>
<evidence type="ECO:0000256" key="2">
    <source>
        <dbReference type="ARBA" id="ARBA00022691"/>
    </source>
</evidence>
<gene>
    <name evidence="8" type="ORF">NX794_29820</name>
</gene>
<dbReference type="NCBIfam" id="TIGR03975">
    <property type="entry name" value="rSAM_ocin_1"/>
    <property type="match status" value="1"/>
</dbReference>
<evidence type="ECO:0000256" key="4">
    <source>
        <dbReference type="ARBA" id="ARBA00023004"/>
    </source>
</evidence>
<dbReference type="Pfam" id="PF04055">
    <property type="entry name" value="Radical_SAM"/>
    <property type="match status" value="1"/>
</dbReference>
<dbReference type="Proteomes" id="UP001205612">
    <property type="component" value="Unassembled WGS sequence"/>
</dbReference>
<dbReference type="InterPro" id="IPR023984">
    <property type="entry name" value="rSAM_ocin_1"/>
</dbReference>
<dbReference type="PROSITE" id="PS51332">
    <property type="entry name" value="B12_BINDING"/>
    <property type="match status" value="1"/>
</dbReference>
<dbReference type="EMBL" id="JANUGP010000031">
    <property type="protein sequence ID" value="MCS0605372.1"/>
    <property type="molecule type" value="Genomic_DNA"/>
</dbReference>
<evidence type="ECO:0000256" key="5">
    <source>
        <dbReference type="ARBA" id="ARBA00023014"/>
    </source>
</evidence>